<keyword evidence="3" id="KW-0732">Signal</keyword>
<dbReference type="Gene3D" id="3.20.20.370">
    <property type="entry name" value="Glycoside hydrolase/deacetylase"/>
    <property type="match status" value="1"/>
</dbReference>
<dbReference type="GO" id="GO:0016020">
    <property type="term" value="C:membrane"/>
    <property type="evidence" value="ECO:0007669"/>
    <property type="project" value="TreeGrafter"/>
</dbReference>
<dbReference type="AlphaFoldDB" id="A0A8H7QCG3"/>
<dbReference type="GO" id="GO:0046872">
    <property type="term" value="F:metal ion binding"/>
    <property type="evidence" value="ECO:0007669"/>
    <property type="project" value="UniProtKB-KW"/>
</dbReference>
<evidence type="ECO:0000256" key="1">
    <source>
        <dbReference type="ARBA" id="ARBA00022723"/>
    </source>
</evidence>
<evidence type="ECO:0000256" key="2">
    <source>
        <dbReference type="ARBA" id="ARBA00022801"/>
    </source>
</evidence>
<evidence type="ECO:0000256" key="3">
    <source>
        <dbReference type="SAM" id="SignalP"/>
    </source>
</evidence>
<feature type="domain" description="NodB homology" evidence="4">
    <location>
        <begin position="116"/>
        <end position="304"/>
    </location>
</feature>
<accession>A0A8H7QCG3</accession>
<evidence type="ECO:0000259" key="4">
    <source>
        <dbReference type="PROSITE" id="PS51677"/>
    </source>
</evidence>
<dbReference type="Proteomes" id="UP000612746">
    <property type="component" value="Unassembled WGS sequence"/>
</dbReference>
<dbReference type="SUPFAM" id="SSF88713">
    <property type="entry name" value="Glycoside hydrolase/deacetylase"/>
    <property type="match status" value="1"/>
</dbReference>
<dbReference type="PANTHER" id="PTHR10587:SF133">
    <property type="entry name" value="CHITIN DEACETYLASE 1-RELATED"/>
    <property type="match status" value="1"/>
</dbReference>
<sequence length="387" mass="40338">MLFKGLYFLAALTLSGTALAATTASATTSAPAAIDTSTGSATGNFTFKDKYPAANSVPVPKPEWVTLLNTSAIAKAPVYSNNGGAGPKQSGSADPYCDWTFTLCTRPDDIVECPKGQWGITYDDGPTQFSPKLYDYLDSVGQKATLFMIGGQVLQYPDMVLRAFKAGHEIAIHTFSHSYLTTQSTESIVGELKWTEQAIFEVTGVHPKLFRPPYGDIDDRVRDIAKQLGFIPVIWNHDTDDWMLGEDTSFQADWIDANATAWGNEAANATVGGVSLEHDLYAGTVDAAIRILPILKKSYDVKPVGVCAGLASAYKEGNVTVSASASSLAPSTPAGSTASASVVSNAGVNGAGSSSSSGPVATTSGANKQTVGLALTGLVAVAAAALF</sequence>
<keyword evidence="6" id="KW-1185">Reference proteome</keyword>
<dbReference type="GO" id="GO:0004099">
    <property type="term" value="F:chitin deacetylase activity"/>
    <property type="evidence" value="ECO:0007669"/>
    <property type="project" value="TreeGrafter"/>
</dbReference>
<feature type="chain" id="PRO_5034963911" description="NodB homology domain-containing protein" evidence="3">
    <location>
        <begin position="21"/>
        <end position="387"/>
    </location>
</feature>
<comment type="caution">
    <text evidence="5">The sequence shown here is derived from an EMBL/GenBank/DDBJ whole genome shotgun (WGS) entry which is preliminary data.</text>
</comment>
<dbReference type="EMBL" id="JAEPRA010000001">
    <property type="protein sequence ID" value="KAG2189148.1"/>
    <property type="molecule type" value="Genomic_DNA"/>
</dbReference>
<keyword evidence="2" id="KW-0378">Hydrolase</keyword>
<dbReference type="PROSITE" id="PS51677">
    <property type="entry name" value="NODB"/>
    <property type="match status" value="1"/>
</dbReference>
<keyword evidence="1" id="KW-0479">Metal-binding</keyword>
<evidence type="ECO:0000313" key="6">
    <source>
        <dbReference type="Proteomes" id="UP000612746"/>
    </source>
</evidence>
<dbReference type="OrthoDB" id="407355at2759"/>
<organism evidence="5 6">
    <name type="scientific">Umbelopsis vinacea</name>
    <dbReference type="NCBI Taxonomy" id="44442"/>
    <lineage>
        <taxon>Eukaryota</taxon>
        <taxon>Fungi</taxon>
        <taxon>Fungi incertae sedis</taxon>
        <taxon>Mucoromycota</taxon>
        <taxon>Mucoromycotina</taxon>
        <taxon>Umbelopsidomycetes</taxon>
        <taxon>Umbelopsidales</taxon>
        <taxon>Umbelopsidaceae</taxon>
        <taxon>Umbelopsis</taxon>
    </lineage>
</organism>
<dbReference type="InterPro" id="IPR050248">
    <property type="entry name" value="Polysacc_deacetylase_ArnD"/>
</dbReference>
<name>A0A8H7QCG3_9FUNG</name>
<dbReference type="InterPro" id="IPR011330">
    <property type="entry name" value="Glyco_hydro/deAcase_b/a-brl"/>
</dbReference>
<feature type="signal peptide" evidence="3">
    <location>
        <begin position="1"/>
        <end position="20"/>
    </location>
</feature>
<dbReference type="GO" id="GO:0009272">
    <property type="term" value="P:fungal-type cell wall biogenesis"/>
    <property type="evidence" value="ECO:0007669"/>
    <property type="project" value="UniProtKB-ARBA"/>
</dbReference>
<dbReference type="GO" id="GO:0005975">
    <property type="term" value="P:carbohydrate metabolic process"/>
    <property type="evidence" value="ECO:0007669"/>
    <property type="project" value="InterPro"/>
</dbReference>
<dbReference type="Pfam" id="PF01522">
    <property type="entry name" value="Polysacc_deac_1"/>
    <property type="match status" value="1"/>
</dbReference>
<dbReference type="InterPro" id="IPR002509">
    <property type="entry name" value="NODB_dom"/>
</dbReference>
<evidence type="ECO:0000313" key="5">
    <source>
        <dbReference type="EMBL" id="KAG2189148.1"/>
    </source>
</evidence>
<protein>
    <recommendedName>
        <fullName evidence="4">NodB homology domain-containing protein</fullName>
    </recommendedName>
</protein>
<proteinExistence type="predicted"/>
<gene>
    <name evidence="5" type="ORF">INT44_004290</name>
</gene>
<reference evidence="5" key="1">
    <citation type="submission" date="2020-12" db="EMBL/GenBank/DDBJ databases">
        <title>Metabolic potential, ecology and presence of endohyphal bacteria is reflected in genomic diversity of Mucoromycotina.</title>
        <authorList>
            <person name="Muszewska A."/>
            <person name="Okrasinska A."/>
            <person name="Steczkiewicz K."/>
            <person name="Drgas O."/>
            <person name="Orlowska M."/>
            <person name="Perlinska-Lenart U."/>
            <person name="Aleksandrzak-Piekarczyk T."/>
            <person name="Szatraj K."/>
            <person name="Zielenkiewicz U."/>
            <person name="Pilsyk S."/>
            <person name="Malc E."/>
            <person name="Mieczkowski P."/>
            <person name="Kruszewska J.S."/>
            <person name="Biernat P."/>
            <person name="Pawlowska J."/>
        </authorList>
    </citation>
    <scope>NUCLEOTIDE SEQUENCE</scope>
    <source>
        <strain evidence="5">WA0000051536</strain>
    </source>
</reference>
<dbReference type="PANTHER" id="PTHR10587">
    <property type="entry name" value="GLYCOSYL TRANSFERASE-RELATED"/>
    <property type="match status" value="1"/>
</dbReference>